<protein>
    <submittedName>
        <fullName evidence="1">Uncharacterized protein</fullName>
    </submittedName>
</protein>
<dbReference type="InterPro" id="IPR046938">
    <property type="entry name" value="DNA_clamp_sf"/>
</dbReference>
<accession>A0A2C9WXI1</accession>
<dbReference type="EMBL" id="NFFZ01000008">
    <property type="protein sequence ID" value="OTI60720.1"/>
    <property type="molecule type" value="Genomic_DNA"/>
</dbReference>
<reference evidence="1 2" key="1">
    <citation type="submission" date="2017-05" db="EMBL/GenBank/DDBJ databases">
        <authorList>
            <person name="Song R."/>
            <person name="Chenine A.L."/>
            <person name="Ruprecht R.M."/>
        </authorList>
    </citation>
    <scope>NUCLEOTIDE SEQUENCE [LARGE SCALE GENOMIC DNA]</scope>
    <source>
        <strain evidence="1 2">S567_C10_BS</strain>
    </source>
</reference>
<gene>
    <name evidence="1" type="ORF">CAZ10_16690</name>
</gene>
<sequence>MELLARAKAHYLAAVSLFMAHNDVRYYLNGISIEPASQGGVLLIATNGHHIGVMHDPDGWASNKIIISPSKALVAGMKKRNAGTAFIYERAGVISDSDWPAPDDVKQFAPFDPGTLISAQLELVGAKYPDWRRPIPAQGMGSPITAVDPAYLGTFEKVVRIFNRGSAPNLVLRQADPNSLIRCTFPDHEHLKNFFAGVMPRRADHEERYDGLPDFLGLKAKKVA</sequence>
<proteinExistence type="predicted"/>
<evidence type="ECO:0000313" key="2">
    <source>
        <dbReference type="Proteomes" id="UP000194857"/>
    </source>
</evidence>
<name>A0A2C9WXI1_PSEAI</name>
<comment type="caution">
    <text evidence="1">The sequence shown here is derived from an EMBL/GenBank/DDBJ whole genome shotgun (WGS) entry which is preliminary data.</text>
</comment>
<dbReference type="Gene3D" id="3.10.150.10">
    <property type="entry name" value="DNA Polymerase III, subunit A, domain 2"/>
    <property type="match status" value="1"/>
</dbReference>
<dbReference type="AlphaFoldDB" id="A0A2C9WXI1"/>
<organism evidence="1 2">
    <name type="scientific">Pseudomonas aeruginosa</name>
    <dbReference type="NCBI Taxonomy" id="287"/>
    <lineage>
        <taxon>Bacteria</taxon>
        <taxon>Pseudomonadati</taxon>
        <taxon>Pseudomonadota</taxon>
        <taxon>Gammaproteobacteria</taxon>
        <taxon>Pseudomonadales</taxon>
        <taxon>Pseudomonadaceae</taxon>
        <taxon>Pseudomonas</taxon>
    </lineage>
</organism>
<dbReference type="RefSeq" id="WP_086250817.1">
    <property type="nucleotide sequence ID" value="NZ_NFFZ01000008.1"/>
</dbReference>
<evidence type="ECO:0000313" key="1">
    <source>
        <dbReference type="EMBL" id="OTI60720.1"/>
    </source>
</evidence>
<dbReference type="SUPFAM" id="SSF55979">
    <property type="entry name" value="DNA clamp"/>
    <property type="match status" value="1"/>
</dbReference>
<dbReference type="Proteomes" id="UP000194857">
    <property type="component" value="Unassembled WGS sequence"/>
</dbReference>